<sequence>QIGLPHHHLHCQHHRKVGQWIPPTLSPPSTFVFSNNNYYLFQQHPQQQHYHQIKQLSHHPPRRQDMYNIPMIEASQLCLPDARELDENDVSRCTMCASISCEERSMMD</sequence>
<reference evidence="1" key="1">
    <citation type="submission" date="2014-12" db="EMBL/GenBank/DDBJ databases">
        <title>Insight into the proteome of Arion vulgaris.</title>
        <authorList>
            <person name="Aradska J."/>
            <person name="Bulat T."/>
            <person name="Smidak R."/>
            <person name="Sarate P."/>
            <person name="Gangsoo J."/>
            <person name="Sialana F."/>
            <person name="Bilban M."/>
            <person name="Lubec G."/>
        </authorList>
    </citation>
    <scope>NUCLEOTIDE SEQUENCE</scope>
    <source>
        <tissue evidence="1">Skin</tissue>
    </source>
</reference>
<name>A0A0B6ZIB9_9EUPU</name>
<dbReference type="AlphaFoldDB" id="A0A0B6ZIB9"/>
<evidence type="ECO:0000313" key="1">
    <source>
        <dbReference type="EMBL" id="CEK68127.1"/>
    </source>
</evidence>
<proteinExistence type="predicted"/>
<protein>
    <submittedName>
        <fullName evidence="1">Uncharacterized protein</fullName>
    </submittedName>
</protein>
<gene>
    <name evidence="1" type="primary">ORF65166</name>
</gene>
<feature type="non-terminal residue" evidence="1">
    <location>
        <position position="108"/>
    </location>
</feature>
<accession>A0A0B6ZIB9</accession>
<dbReference type="EMBL" id="HACG01021262">
    <property type="protein sequence ID" value="CEK68127.1"/>
    <property type="molecule type" value="Transcribed_RNA"/>
</dbReference>
<organism evidence="1">
    <name type="scientific">Arion vulgaris</name>
    <dbReference type="NCBI Taxonomy" id="1028688"/>
    <lineage>
        <taxon>Eukaryota</taxon>
        <taxon>Metazoa</taxon>
        <taxon>Spiralia</taxon>
        <taxon>Lophotrochozoa</taxon>
        <taxon>Mollusca</taxon>
        <taxon>Gastropoda</taxon>
        <taxon>Heterobranchia</taxon>
        <taxon>Euthyneura</taxon>
        <taxon>Panpulmonata</taxon>
        <taxon>Eupulmonata</taxon>
        <taxon>Stylommatophora</taxon>
        <taxon>Helicina</taxon>
        <taxon>Arionoidea</taxon>
        <taxon>Arionidae</taxon>
        <taxon>Arion</taxon>
    </lineage>
</organism>
<feature type="non-terminal residue" evidence="1">
    <location>
        <position position="1"/>
    </location>
</feature>